<evidence type="ECO:0000256" key="8">
    <source>
        <dbReference type="SAM" id="Coils"/>
    </source>
</evidence>
<feature type="compositionally biased region" description="Polar residues" evidence="9">
    <location>
        <begin position="356"/>
        <end position="383"/>
    </location>
</feature>
<evidence type="ECO:0000256" key="2">
    <source>
        <dbReference type="ARBA" id="ARBA00011010"/>
    </source>
</evidence>
<dbReference type="OrthoDB" id="2130750at2759"/>
<organism evidence="11 12">
    <name type="scientific">Geotrichum candidum</name>
    <name type="common">Oospora lactis</name>
    <name type="synonym">Dipodascus geotrichum</name>
    <dbReference type="NCBI Taxonomy" id="1173061"/>
    <lineage>
        <taxon>Eukaryota</taxon>
        <taxon>Fungi</taxon>
        <taxon>Dikarya</taxon>
        <taxon>Ascomycota</taxon>
        <taxon>Saccharomycotina</taxon>
        <taxon>Dipodascomycetes</taxon>
        <taxon>Dipodascales</taxon>
        <taxon>Dipodascaceae</taxon>
        <taxon>Geotrichum</taxon>
    </lineage>
</organism>
<dbReference type="Pfam" id="PF01302">
    <property type="entry name" value="CAP_GLY"/>
    <property type="match status" value="1"/>
</dbReference>
<evidence type="ECO:0000256" key="4">
    <source>
        <dbReference type="ARBA" id="ARBA00022701"/>
    </source>
</evidence>
<dbReference type="PANTHER" id="PTHR18916">
    <property type="entry name" value="DYNACTIN 1-RELATED MICROTUBULE-BINDING"/>
    <property type="match status" value="1"/>
</dbReference>
<evidence type="ECO:0000313" key="11">
    <source>
        <dbReference type="EMBL" id="CDO57302.1"/>
    </source>
</evidence>
<reference evidence="11" key="1">
    <citation type="submission" date="2014-03" db="EMBL/GenBank/DDBJ databases">
        <authorList>
            <person name="Casaregola S."/>
        </authorList>
    </citation>
    <scope>NUCLEOTIDE SEQUENCE [LARGE SCALE GENOMIC DNA]</scope>
    <source>
        <strain evidence="11">CLIB 918</strain>
    </source>
</reference>
<feature type="region of interest" description="Disordered" evidence="9">
    <location>
        <begin position="179"/>
        <end position="222"/>
    </location>
</feature>
<proteinExistence type="inferred from homology"/>
<dbReference type="Pfam" id="PF12455">
    <property type="entry name" value="Dynactin"/>
    <property type="match status" value="1"/>
</dbReference>
<dbReference type="GO" id="GO:0005874">
    <property type="term" value="C:microtubule"/>
    <property type="evidence" value="ECO:0007669"/>
    <property type="project" value="UniProtKB-KW"/>
</dbReference>
<evidence type="ECO:0000256" key="7">
    <source>
        <dbReference type="ARBA" id="ARBA00023212"/>
    </source>
</evidence>
<keyword evidence="3" id="KW-0963">Cytoplasm</keyword>
<dbReference type="InterPro" id="IPR000938">
    <property type="entry name" value="CAP-Gly_domain"/>
</dbReference>
<protein>
    <submittedName>
        <fullName evidence="11">Similar to Saccharomyces cerevisiae YPL174C NIP100 Large subunit of the dynactin complex</fullName>
    </submittedName>
</protein>
<comment type="subcellular location">
    <subcellularLocation>
        <location evidence="1">Cytoplasm</location>
        <location evidence="1">Cytoskeleton</location>
    </subcellularLocation>
</comment>
<dbReference type="InterPro" id="IPR022157">
    <property type="entry name" value="Dynactin"/>
</dbReference>
<keyword evidence="4" id="KW-0493">Microtubule</keyword>
<comment type="similarity">
    <text evidence="2">Belongs to the dynactin 150 kDa subunit family.</text>
</comment>
<evidence type="ECO:0000256" key="9">
    <source>
        <dbReference type="SAM" id="MobiDB-lite"/>
    </source>
</evidence>
<comment type="caution">
    <text evidence="11">The sequence shown here is derived from an EMBL/GenBank/DDBJ whole genome shotgun (WGS) entry which is preliminary data.</text>
</comment>
<feature type="compositionally biased region" description="Polar residues" evidence="9">
    <location>
        <begin position="249"/>
        <end position="259"/>
    </location>
</feature>
<keyword evidence="12" id="KW-1185">Reference proteome</keyword>
<feature type="compositionally biased region" description="Polar residues" evidence="9">
    <location>
        <begin position="120"/>
        <end position="138"/>
    </location>
</feature>
<dbReference type="SMART" id="SM01052">
    <property type="entry name" value="CAP_GLY"/>
    <property type="match status" value="1"/>
</dbReference>
<feature type="compositionally biased region" description="Low complexity" evidence="9">
    <location>
        <begin position="181"/>
        <end position="203"/>
    </location>
</feature>
<name>A0A0J9XJW8_GEOCN</name>
<dbReference type="EMBL" id="CCBN010000020">
    <property type="protein sequence ID" value="CDO57302.1"/>
    <property type="molecule type" value="Genomic_DNA"/>
</dbReference>
<evidence type="ECO:0000256" key="3">
    <source>
        <dbReference type="ARBA" id="ARBA00022490"/>
    </source>
</evidence>
<dbReference type="STRING" id="1173061.A0A0J9XJW8"/>
<evidence type="ECO:0000256" key="6">
    <source>
        <dbReference type="ARBA" id="ARBA00023054"/>
    </source>
</evidence>
<keyword evidence="5" id="KW-0243">Dynein</keyword>
<evidence type="ECO:0000259" key="10">
    <source>
        <dbReference type="PROSITE" id="PS50245"/>
    </source>
</evidence>
<dbReference type="GO" id="GO:0030286">
    <property type="term" value="C:dynein complex"/>
    <property type="evidence" value="ECO:0007669"/>
    <property type="project" value="UniProtKB-KW"/>
</dbReference>
<dbReference type="Proteomes" id="UP000242525">
    <property type="component" value="Unassembled WGS sequence"/>
</dbReference>
<feature type="domain" description="CAP-Gly" evidence="10">
    <location>
        <begin position="25"/>
        <end position="72"/>
    </location>
</feature>
<keyword evidence="6 8" id="KW-0175">Coiled coil</keyword>
<evidence type="ECO:0000256" key="1">
    <source>
        <dbReference type="ARBA" id="ARBA00004245"/>
    </source>
</evidence>
<evidence type="ECO:0000313" key="12">
    <source>
        <dbReference type="Proteomes" id="UP000242525"/>
    </source>
</evidence>
<dbReference type="PROSITE" id="PS50245">
    <property type="entry name" value="CAP_GLY_2"/>
    <property type="match status" value="1"/>
</dbReference>
<accession>A0A0J9XJW8</accession>
<dbReference type="Gene3D" id="2.30.30.190">
    <property type="entry name" value="CAP Gly-rich-like domain"/>
    <property type="match status" value="1"/>
</dbReference>
<feature type="coiled-coil region" evidence="8">
    <location>
        <begin position="427"/>
        <end position="588"/>
    </location>
</feature>
<dbReference type="InterPro" id="IPR036859">
    <property type="entry name" value="CAP-Gly_dom_sf"/>
</dbReference>
<feature type="region of interest" description="Disordered" evidence="9">
    <location>
        <begin position="244"/>
        <end position="415"/>
    </location>
</feature>
<sequence length="1381" mass="155404">MSADNIQIGARVVIKGKPGVVKFIGTTKFAPGEWVGVELDMPYGKNNGAVDGTRYFKCDKPISQGFFGIFVHPNLVDIDASKFGSPRKDHMVSRIPKTPIKSRLGARKLSLQPSERHSPLLSSGIKSTGSSEIPTPSFQRPRRSLAHLKNKSPTRQGVGASSIPLPLINFSIPKLSLTDESVSSGSLSPSLNRVSSNPPEKTVTPPPVTPLEEEKNTPYTPMLRSGVPVATRIPSPMSQALATIAGSPKRTSSVFSSPSRIPAMTRQPISENTIPPTRPSSDNENRIPLPRQASLSKDCVPPLGPPSLTEEEVPPVQTPLSDEELSPLQSPSSDEDTLPPLRPPSVVEDRLPPLRTTPSSSTFISSLPQASNGLSYPRTSSVLSHRMSQRAPSSFGERPISSLGRPESRLSRQAASDNAPIVAGFNTAMLTREIEDLKSKLKVMELKRKQDQEKIIGDSKDLQHVKNVAKRLELKLAPMHKEIKELRSKLQELEAENSALAEDAIKTEEFLEMSALDKEMAEEKYENIVLELEELKEKWEDLELECETLREENALYEGLREDIDEESAQNAIVENIRLTKKNEQLQAALLKVRDMMHDQESSYKEKVKTLEEDVSESQNISESFAKVKQQLAEADTIIADLRLQLDNALGAEDMIESLTEKNLELQERIEELEQAIDELETLKSLNDELEANHLLTEKQLFEEVDALEELHNENQEKLIQSQERNTYLESAVSKFKEVVSILESDLAELRSNDQNASADSVAMSQHTKSLMELNLKLNSTALEANTKAMELQLGKFEAQQALDQLSIVKCYLSDGYAADEGSIEALLRLDRIAFKSEIIETFLIERSESVSSNISFVAEFTKIFLSLIDIRRYSSGLAYYIKSASIDEFQHCGVYFTQTEPAENVLSSIIDVLREDSLQEQSILRDLDNILHKLWVSYNEMAKSRGGNEPLHVFAINDLCSIQLSNRLINEIFNEILLVFSNELEIDSESNPIITGIKTQLPLLLRLKVLIPRIILELESLYGDSRVLTKEGYDRLTRLSAKAKTFVNYFYSVLQRLKLIATSEDEHTNESTIEIFKKAFYTAYDTESEDSDGNITVLITEKLDELVNGIKNFQLTDDELEDFEKPVPSWIQRETDLQEIKSNQLEREKEIGVLKAEVQRLATNVRARDKTVEELQVKLSVLDRQMVKSKEQVNKIKEVNQSLSDAVAEEKRLQEVIANLRKALEDQNKQIAKYKRNASNGKRDSSTGLFLNEKGFDRVAVSSLETEIKSLKSIVRYLSSHRPELGSQTVSESQDDYSWLDNNDDLKKPVSLIFSPEEKQYRNRAYGLFTDIKKSIMDFDLVELSPDQNRKYRVDFSLARTVLRQRDTAEKIRLVIASLRL</sequence>
<gene>
    <name evidence="11" type="ORF">BN980_GECA20s00791g</name>
</gene>
<feature type="region of interest" description="Disordered" evidence="9">
    <location>
        <begin position="104"/>
        <end position="142"/>
    </location>
</feature>
<feature type="coiled-coil region" evidence="8">
    <location>
        <begin position="648"/>
        <end position="752"/>
    </location>
</feature>
<dbReference type="PROSITE" id="PS00845">
    <property type="entry name" value="CAP_GLY_1"/>
    <property type="match status" value="1"/>
</dbReference>
<evidence type="ECO:0000256" key="5">
    <source>
        <dbReference type="ARBA" id="ARBA00023017"/>
    </source>
</evidence>
<dbReference type="SUPFAM" id="SSF74924">
    <property type="entry name" value="Cap-Gly domain"/>
    <property type="match status" value="1"/>
</dbReference>
<keyword evidence="7" id="KW-0206">Cytoskeleton</keyword>
<feature type="compositionally biased region" description="Polar residues" evidence="9">
    <location>
        <begin position="267"/>
        <end position="282"/>
    </location>
</feature>
<feature type="coiled-coil region" evidence="8">
    <location>
        <begin position="1172"/>
        <end position="1244"/>
    </location>
</feature>